<dbReference type="InterPro" id="IPR050301">
    <property type="entry name" value="NTE"/>
</dbReference>
<dbReference type="EMBL" id="JACHHK010000003">
    <property type="protein sequence ID" value="MBB5183048.1"/>
    <property type="molecule type" value="Genomic_DNA"/>
</dbReference>
<dbReference type="GO" id="GO:0016787">
    <property type="term" value="F:hydrolase activity"/>
    <property type="evidence" value="ECO:0007669"/>
    <property type="project" value="UniProtKB-UniRule"/>
</dbReference>
<feature type="active site" description="Nucleophile" evidence="4">
    <location>
        <position position="37"/>
    </location>
</feature>
<feature type="active site" description="Proton acceptor" evidence="4">
    <location>
        <position position="160"/>
    </location>
</feature>
<name>A0A7W8CZ36_9FIRM</name>
<dbReference type="Pfam" id="PF19890">
    <property type="entry name" value="DUF6363"/>
    <property type="match status" value="1"/>
</dbReference>
<comment type="caution">
    <text evidence="6">The sequence shown here is derived from an EMBL/GenBank/DDBJ whole genome shotgun (WGS) entry which is preliminary data.</text>
</comment>
<dbReference type="SUPFAM" id="SSF52151">
    <property type="entry name" value="FabD/lysophospholipase-like"/>
    <property type="match status" value="1"/>
</dbReference>
<keyword evidence="2 4" id="KW-0442">Lipid degradation</keyword>
<dbReference type="CDD" id="cd07208">
    <property type="entry name" value="Pat_hypo_Ecoli_yjju_like"/>
    <property type="match status" value="1"/>
</dbReference>
<keyword evidence="7" id="KW-1185">Reference proteome</keyword>
<evidence type="ECO:0000256" key="1">
    <source>
        <dbReference type="ARBA" id="ARBA00022801"/>
    </source>
</evidence>
<accession>A0A7W8CZ36</accession>
<dbReference type="Pfam" id="PF01734">
    <property type="entry name" value="Patatin"/>
    <property type="match status" value="1"/>
</dbReference>
<dbReference type="PROSITE" id="PS51635">
    <property type="entry name" value="PNPLA"/>
    <property type="match status" value="1"/>
</dbReference>
<organism evidence="6 7">
    <name type="scientific">Catenisphaera adipataccumulans</name>
    <dbReference type="NCBI Taxonomy" id="700500"/>
    <lineage>
        <taxon>Bacteria</taxon>
        <taxon>Bacillati</taxon>
        <taxon>Bacillota</taxon>
        <taxon>Erysipelotrichia</taxon>
        <taxon>Erysipelotrichales</taxon>
        <taxon>Erysipelotrichaceae</taxon>
        <taxon>Catenisphaera</taxon>
    </lineage>
</organism>
<dbReference type="InterPro" id="IPR002641">
    <property type="entry name" value="PNPLA_dom"/>
</dbReference>
<dbReference type="Gene3D" id="3.40.1090.10">
    <property type="entry name" value="Cytosolic phospholipase A2 catalytic domain"/>
    <property type="match status" value="2"/>
</dbReference>
<dbReference type="InterPro" id="IPR037483">
    <property type="entry name" value="YjjU-like"/>
</dbReference>
<evidence type="ECO:0000313" key="6">
    <source>
        <dbReference type="EMBL" id="MBB5183048.1"/>
    </source>
</evidence>
<keyword evidence="3 4" id="KW-0443">Lipid metabolism</keyword>
<reference evidence="6 7" key="1">
    <citation type="submission" date="2020-08" db="EMBL/GenBank/DDBJ databases">
        <title>Genomic Encyclopedia of Type Strains, Phase IV (KMG-IV): sequencing the most valuable type-strain genomes for metagenomic binning, comparative biology and taxonomic classification.</title>
        <authorList>
            <person name="Goeker M."/>
        </authorList>
    </citation>
    <scope>NUCLEOTIDE SEQUENCE [LARGE SCALE GENOMIC DNA]</scope>
    <source>
        <strain evidence="6 7">DSM 25799</strain>
    </source>
</reference>
<feature type="short sequence motif" description="DGA/G" evidence="4">
    <location>
        <begin position="160"/>
        <end position="162"/>
    </location>
</feature>
<evidence type="ECO:0000313" key="7">
    <source>
        <dbReference type="Proteomes" id="UP000539953"/>
    </source>
</evidence>
<dbReference type="GO" id="GO:0016042">
    <property type="term" value="P:lipid catabolic process"/>
    <property type="evidence" value="ECO:0007669"/>
    <property type="project" value="UniProtKB-UniRule"/>
</dbReference>
<dbReference type="InterPro" id="IPR016035">
    <property type="entry name" value="Acyl_Trfase/lysoPLipase"/>
</dbReference>
<feature type="domain" description="PNPLA" evidence="5">
    <location>
        <begin position="4"/>
        <end position="173"/>
    </location>
</feature>
<feature type="short sequence motif" description="GXSXG" evidence="4">
    <location>
        <begin position="35"/>
        <end position="39"/>
    </location>
</feature>
<protein>
    <submittedName>
        <fullName evidence="6">Putative patatin/cPLA2 family phospholipase</fullName>
    </submittedName>
</protein>
<evidence type="ECO:0000256" key="4">
    <source>
        <dbReference type="PROSITE-ProRule" id="PRU01161"/>
    </source>
</evidence>
<dbReference type="AlphaFoldDB" id="A0A7W8CZ36"/>
<evidence type="ECO:0000256" key="2">
    <source>
        <dbReference type="ARBA" id="ARBA00022963"/>
    </source>
</evidence>
<evidence type="ECO:0000256" key="3">
    <source>
        <dbReference type="ARBA" id="ARBA00023098"/>
    </source>
</evidence>
<feature type="short sequence motif" description="GXGXXG" evidence="4">
    <location>
        <begin position="8"/>
        <end position="13"/>
    </location>
</feature>
<gene>
    <name evidence="6" type="ORF">HNQ47_001068</name>
</gene>
<keyword evidence="1 4" id="KW-0378">Hydrolase</keyword>
<dbReference type="PANTHER" id="PTHR14226">
    <property type="entry name" value="NEUROPATHY TARGET ESTERASE/SWISS CHEESE D.MELANOGASTER"/>
    <property type="match status" value="1"/>
</dbReference>
<dbReference type="InterPro" id="IPR045943">
    <property type="entry name" value="DUF6363"/>
</dbReference>
<sequence length="282" mass="31292">MIGVIDVGGGLRGAYGAGVFDYCLEHGIRFDYCIGVSAGSANCIAYIAGQKGRNLVFYKEYAFRKEYMSWSNLLKTGSYLDLDYIYGDLTDTDGEFPLDYDAFHASDQIYRAVTTDAITGEPVYFTNFDVKKDDYFIVKASSCVPVLDQPYPYMGSLFYDGGISDPVPIEKAFSEGCEKVVLILTKPRDYVRTSKNDARMAKLIRRAYPASARKLAQRGPLYNDQVRRAKELEQEGKVLIVAPKDISGMKTLTKDKKAIQQLYMDGFNDAAAIGPFVGGADD</sequence>
<dbReference type="Proteomes" id="UP000539953">
    <property type="component" value="Unassembled WGS sequence"/>
</dbReference>
<proteinExistence type="predicted"/>
<dbReference type="PANTHER" id="PTHR14226:SF25">
    <property type="entry name" value="PHOSPHOESTERASE"/>
    <property type="match status" value="1"/>
</dbReference>
<evidence type="ECO:0000259" key="5">
    <source>
        <dbReference type="PROSITE" id="PS51635"/>
    </source>
</evidence>
<dbReference type="RefSeq" id="WP_183328282.1">
    <property type="nucleotide sequence ID" value="NZ_JACHHK010000003.1"/>
</dbReference>